<dbReference type="GO" id="GO:0006629">
    <property type="term" value="P:lipid metabolic process"/>
    <property type="evidence" value="ECO:0007669"/>
    <property type="project" value="InterPro"/>
</dbReference>
<accession>A0A7Y4GQU8</accession>
<protein>
    <submittedName>
        <fullName evidence="2">Lipase family protein</fullName>
    </submittedName>
</protein>
<dbReference type="InterPro" id="IPR051218">
    <property type="entry name" value="Sec_MonoDiacylglyc_Lipase"/>
</dbReference>
<feature type="domain" description="Fungal lipase-type" evidence="1">
    <location>
        <begin position="84"/>
        <end position="214"/>
    </location>
</feature>
<name>A0A7Y4GQU8_9BRAD</name>
<evidence type="ECO:0000313" key="3">
    <source>
        <dbReference type="Proteomes" id="UP000544122"/>
    </source>
</evidence>
<evidence type="ECO:0000313" key="2">
    <source>
        <dbReference type="EMBL" id="NOJ39923.1"/>
    </source>
</evidence>
<dbReference type="Proteomes" id="UP000544122">
    <property type="component" value="Unassembled WGS sequence"/>
</dbReference>
<evidence type="ECO:0000259" key="1">
    <source>
        <dbReference type="Pfam" id="PF01764"/>
    </source>
</evidence>
<keyword evidence="3" id="KW-1185">Reference proteome</keyword>
<dbReference type="RefSeq" id="WP_171579174.1">
    <property type="nucleotide sequence ID" value="NZ_JAAVLX010000003.1"/>
</dbReference>
<dbReference type="SUPFAM" id="SSF53474">
    <property type="entry name" value="alpha/beta-Hydrolases"/>
    <property type="match status" value="1"/>
</dbReference>
<dbReference type="AlphaFoldDB" id="A0A7Y4GQU8"/>
<comment type="caution">
    <text evidence="2">The sequence shown here is derived from an EMBL/GenBank/DDBJ whole genome shotgun (WGS) entry which is preliminary data.</text>
</comment>
<dbReference type="PANTHER" id="PTHR45856:SF24">
    <property type="entry name" value="FUNGAL LIPASE-LIKE DOMAIN-CONTAINING PROTEIN"/>
    <property type="match status" value="1"/>
</dbReference>
<dbReference type="CDD" id="cd00519">
    <property type="entry name" value="Lipase_3"/>
    <property type="match status" value="1"/>
</dbReference>
<dbReference type="Gene3D" id="3.40.50.1820">
    <property type="entry name" value="alpha/beta hydrolase"/>
    <property type="match status" value="1"/>
</dbReference>
<organism evidence="2 3">
    <name type="scientific">Bradyrhizobium australiense</name>
    <dbReference type="NCBI Taxonomy" id="2721161"/>
    <lineage>
        <taxon>Bacteria</taxon>
        <taxon>Pseudomonadati</taxon>
        <taxon>Pseudomonadota</taxon>
        <taxon>Alphaproteobacteria</taxon>
        <taxon>Hyphomicrobiales</taxon>
        <taxon>Nitrobacteraceae</taxon>
        <taxon>Bradyrhizobium</taxon>
    </lineage>
</organism>
<dbReference type="EMBL" id="JAAVLX010000003">
    <property type="protein sequence ID" value="NOJ39923.1"/>
    <property type="molecule type" value="Genomic_DNA"/>
</dbReference>
<sequence>MDIGLFEPDDLKNIPTFRAAYSDRTALLMAKLAYRAYNLFEVDEKAFKAFRTDLCAQGFLDCSSLVDNDVGTAGYMVEGNDIIVVVFRGTEDELDWKTNVNARFVALQGGTRVHTGFFQAYWPIRDAMFDFVRRAIRAKPRPIYITGHSLGGALALMATAELANDEDATVRDCVAACYTFGCPRAGDASFDMYVKAPLYRITNGVDLVPAIPPAILGYRHVGDTRYFGKMGVAPVRRSPNWPQKIWRTIWGMVAWVRTGQFQNIADHSMKVYVGKLDAWAKANLKQTQDRREVTADPAIASKA</sequence>
<proteinExistence type="predicted"/>
<dbReference type="PANTHER" id="PTHR45856">
    <property type="entry name" value="ALPHA/BETA-HYDROLASES SUPERFAMILY PROTEIN"/>
    <property type="match status" value="1"/>
</dbReference>
<gene>
    <name evidence="2" type="ORF">HCN58_09965</name>
</gene>
<dbReference type="InterPro" id="IPR029058">
    <property type="entry name" value="AB_hydrolase_fold"/>
</dbReference>
<dbReference type="Pfam" id="PF01764">
    <property type="entry name" value="Lipase_3"/>
    <property type="match status" value="1"/>
</dbReference>
<reference evidence="2 3" key="1">
    <citation type="submission" date="2020-03" db="EMBL/GenBank/DDBJ databases">
        <title>Bradyrhizobium diversity isolated from nodules of Indigofera sp.</title>
        <authorList>
            <person name="Klepa M."/>
            <person name="Helene L."/>
            <person name="Hungria M."/>
        </authorList>
    </citation>
    <scope>NUCLEOTIDE SEQUENCE [LARGE SCALE GENOMIC DNA]</scope>
    <source>
        <strain evidence="2 3">WSM 1791</strain>
    </source>
</reference>
<dbReference type="InterPro" id="IPR002921">
    <property type="entry name" value="Fungal_lipase-type"/>
</dbReference>